<gene>
    <name evidence="1" type="ORF">KIH27_16115</name>
</gene>
<evidence type="ECO:0000313" key="2">
    <source>
        <dbReference type="Proteomes" id="UP001519535"/>
    </source>
</evidence>
<accession>A0ABS5RQ72</accession>
<dbReference type="Proteomes" id="UP001519535">
    <property type="component" value="Unassembled WGS sequence"/>
</dbReference>
<protein>
    <submittedName>
        <fullName evidence="1">Uncharacterized protein</fullName>
    </submittedName>
</protein>
<proteinExistence type="predicted"/>
<evidence type="ECO:0000313" key="1">
    <source>
        <dbReference type="EMBL" id="MBS9535114.1"/>
    </source>
</evidence>
<organism evidence="1 2">
    <name type="scientific">Mycolicibacter acidiphilus</name>
    <dbReference type="NCBI Taxonomy" id="2835306"/>
    <lineage>
        <taxon>Bacteria</taxon>
        <taxon>Bacillati</taxon>
        <taxon>Actinomycetota</taxon>
        <taxon>Actinomycetes</taxon>
        <taxon>Mycobacteriales</taxon>
        <taxon>Mycobacteriaceae</taxon>
        <taxon>Mycolicibacter</taxon>
    </lineage>
</organism>
<reference evidence="1 2" key="1">
    <citation type="submission" date="2021-05" db="EMBL/GenBank/DDBJ databases">
        <title>Mycobacterium acidophilum sp. nov., an extremely acid-tolerant member of the genus Mycobacterium.</title>
        <authorList>
            <person name="Xia J."/>
        </authorList>
    </citation>
    <scope>NUCLEOTIDE SEQUENCE [LARGE SCALE GENOMIC DNA]</scope>
    <source>
        <strain evidence="1 2">M1</strain>
    </source>
</reference>
<name>A0ABS5RQ72_9MYCO</name>
<dbReference type="EMBL" id="JAHCLR010000036">
    <property type="protein sequence ID" value="MBS9535114.1"/>
    <property type="molecule type" value="Genomic_DNA"/>
</dbReference>
<dbReference type="RefSeq" id="WP_214093976.1">
    <property type="nucleotide sequence ID" value="NZ_JAHCLR010000036.1"/>
</dbReference>
<comment type="caution">
    <text evidence="1">The sequence shown here is derived from an EMBL/GenBank/DDBJ whole genome shotgun (WGS) entry which is preliminary data.</text>
</comment>
<keyword evidence="2" id="KW-1185">Reference proteome</keyword>
<sequence length="131" mass="14605">MSGDLDELLERIGELEAEPEPVIETDDERRARNLAEFDALMAADGDDADTFPWYDSWLWTADPYIDPVHLPPLPPLIRPLPTRRGRRIAVSIPAAAGDDWVDAALAAMTDSNGYTVPEVEFAQLMIEAGWR</sequence>